<dbReference type="PANTHER" id="PTHR12697">
    <property type="entry name" value="PBS LYASE HEAT-LIKE PROTEIN"/>
    <property type="match status" value="1"/>
</dbReference>
<evidence type="ECO:0000313" key="1">
    <source>
        <dbReference type="EMBL" id="CAA9381242.1"/>
    </source>
</evidence>
<proteinExistence type="predicted"/>
<dbReference type="InterPro" id="IPR011989">
    <property type="entry name" value="ARM-like"/>
</dbReference>
<dbReference type="AlphaFoldDB" id="A0A6J4NCT5"/>
<dbReference type="Gene3D" id="1.25.10.10">
    <property type="entry name" value="Leucine-rich Repeat Variant"/>
    <property type="match status" value="2"/>
</dbReference>
<dbReference type="SMART" id="SM00567">
    <property type="entry name" value="EZ_HEAT"/>
    <property type="match status" value="4"/>
</dbReference>
<dbReference type="SUPFAM" id="SSF48371">
    <property type="entry name" value="ARM repeat"/>
    <property type="match status" value="1"/>
</dbReference>
<dbReference type="EMBL" id="CADCUR010000029">
    <property type="protein sequence ID" value="CAA9381242.1"/>
    <property type="molecule type" value="Genomic_DNA"/>
</dbReference>
<protein>
    <recommendedName>
        <fullName evidence="2">HEAT repeat domain-containing protein</fullName>
    </recommendedName>
</protein>
<organism evidence="1">
    <name type="scientific">uncultured Pyrinomonadaceae bacterium</name>
    <dbReference type="NCBI Taxonomy" id="2283094"/>
    <lineage>
        <taxon>Bacteria</taxon>
        <taxon>Pseudomonadati</taxon>
        <taxon>Acidobacteriota</taxon>
        <taxon>Blastocatellia</taxon>
        <taxon>Blastocatellales</taxon>
        <taxon>Pyrinomonadaceae</taxon>
        <taxon>environmental samples</taxon>
    </lineage>
</organism>
<dbReference type="Pfam" id="PF13646">
    <property type="entry name" value="HEAT_2"/>
    <property type="match status" value="2"/>
</dbReference>
<gene>
    <name evidence="1" type="ORF">AVDCRST_MAG74-389</name>
</gene>
<dbReference type="GO" id="GO:0016491">
    <property type="term" value="F:oxidoreductase activity"/>
    <property type="evidence" value="ECO:0007669"/>
    <property type="project" value="TreeGrafter"/>
</dbReference>
<dbReference type="InterPro" id="IPR004155">
    <property type="entry name" value="PBS_lyase_HEAT"/>
</dbReference>
<dbReference type="PANTHER" id="PTHR12697:SF5">
    <property type="entry name" value="DEOXYHYPUSINE HYDROXYLASE"/>
    <property type="match status" value="1"/>
</dbReference>
<name>A0A6J4NCT5_9BACT</name>
<accession>A0A6J4NCT5</accession>
<sequence length="325" mass="36002">MPVTNYELRITNFKSAFRFFVILCVFVVSARIYCAQDASPTAHITREEVDLLPYDGIFQTKIREISVERKRDALLKLRNYRSAAASRIAVPALKDSSEIVRATAAASVVFLPADEAARNLLPLLADKKPFVRREAAYALGVVRNASAINPLLQIAQKDKVAEVRNAAIVALGEIGDAAAVGELIKLLQRKPQAKEEFTRRSAARAIGQIAQIIQTNKVKVLTPENFLPDKLKEIEKPNHPKLIDDFPMFRAAISVLTEVLQNRQDFPNVKREAAFALGAIGDESAIPVLQANLADADYYLAEICRESLRKIAVYAEYAKINASSR</sequence>
<evidence type="ECO:0008006" key="2">
    <source>
        <dbReference type="Google" id="ProtNLM"/>
    </source>
</evidence>
<reference evidence="1" key="1">
    <citation type="submission" date="2020-02" db="EMBL/GenBank/DDBJ databases">
        <authorList>
            <person name="Meier V. D."/>
        </authorList>
    </citation>
    <scope>NUCLEOTIDE SEQUENCE</scope>
    <source>
        <strain evidence="1">AVDCRST_MAG74</strain>
    </source>
</reference>
<dbReference type="InterPro" id="IPR016024">
    <property type="entry name" value="ARM-type_fold"/>
</dbReference>